<dbReference type="InterPro" id="IPR001433">
    <property type="entry name" value="OxRdtase_FAD/NAD-bd"/>
</dbReference>
<dbReference type="InterPro" id="IPR001094">
    <property type="entry name" value="Flavdoxin-like"/>
</dbReference>
<keyword evidence="3" id="KW-0813">Transport</keyword>
<evidence type="ECO:0000256" key="1">
    <source>
        <dbReference type="ARBA" id="ARBA00022630"/>
    </source>
</evidence>
<dbReference type="STRING" id="1799789.AX660_19360"/>
<dbReference type="InterPro" id="IPR039261">
    <property type="entry name" value="FNR_nucleotide-bd"/>
</dbReference>
<dbReference type="PROSITE" id="PS51384">
    <property type="entry name" value="FAD_FR"/>
    <property type="match status" value="1"/>
</dbReference>
<dbReference type="Pfam" id="PF00258">
    <property type="entry name" value="Flavodoxin_1"/>
    <property type="match status" value="1"/>
</dbReference>
<organism evidence="7 8">
    <name type="scientific">Paraglaciecola hydrolytica</name>
    <dbReference type="NCBI Taxonomy" id="1799789"/>
    <lineage>
        <taxon>Bacteria</taxon>
        <taxon>Pseudomonadati</taxon>
        <taxon>Pseudomonadota</taxon>
        <taxon>Gammaproteobacteria</taxon>
        <taxon>Alteromonadales</taxon>
        <taxon>Alteromonadaceae</taxon>
        <taxon>Paraglaciecola</taxon>
    </lineage>
</organism>
<accession>A0A148KN25</accession>
<dbReference type="Gene3D" id="3.40.50.80">
    <property type="entry name" value="Nucleotide-binding domain of ferredoxin-NADP reductase (FNR) module"/>
    <property type="match status" value="1"/>
</dbReference>
<evidence type="ECO:0000313" key="7">
    <source>
        <dbReference type="EMBL" id="KXI27712.1"/>
    </source>
</evidence>
<feature type="domain" description="Flavodoxin-like" evidence="5">
    <location>
        <begin position="52"/>
        <end position="194"/>
    </location>
</feature>
<proteinExistence type="predicted"/>
<reference evidence="8" key="1">
    <citation type="submission" date="2016-02" db="EMBL/GenBank/DDBJ databases">
        <authorList>
            <person name="Schultz-Johansen M."/>
            <person name="Glaring M.A."/>
            <person name="Bech P.K."/>
            <person name="Stougaard P."/>
        </authorList>
    </citation>
    <scope>NUCLEOTIDE SEQUENCE [LARGE SCALE GENOMIC DNA]</scope>
    <source>
        <strain evidence="8">S66</strain>
    </source>
</reference>
<protein>
    <recommendedName>
        <fullName evidence="4">NADPH--hemoprotein reductase</fullName>
        <ecNumber evidence="4">1.6.2.4</ecNumber>
    </recommendedName>
</protein>
<dbReference type="EMBL" id="LSNE01000009">
    <property type="protein sequence ID" value="KXI27712.1"/>
    <property type="molecule type" value="Genomic_DNA"/>
</dbReference>
<evidence type="ECO:0000256" key="4">
    <source>
        <dbReference type="ARBA" id="ARBA00023797"/>
    </source>
</evidence>
<dbReference type="InterPro" id="IPR017927">
    <property type="entry name" value="FAD-bd_FR_type"/>
</dbReference>
<gene>
    <name evidence="7" type="ORF">AX660_19360</name>
</gene>
<dbReference type="SUPFAM" id="SSF52343">
    <property type="entry name" value="Ferredoxin reductase-like, C-terminal NADP-linked domain"/>
    <property type="match status" value="1"/>
</dbReference>
<dbReference type="GO" id="GO:0010181">
    <property type="term" value="F:FMN binding"/>
    <property type="evidence" value="ECO:0007669"/>
    <property type="project" value="InterPro"/>
</dbReference>
<comment type="caution">
    <text evidence="7">The sequence shown here is derived from an EMBL/GenBank/DDBJ whole genome shotgun (WGS) entry which is preliminary data.</text>
</comment>
<dbReference type="Pfam" id="PF00175">
    <property type="entry name" value="NAD_binding_1"/>
    <property type="match status" value="1"/>
</dbReference>
<evidence type="ECO:0000313" key="8">
    <source>
        <dbReference type="Proteomes" id="UP000070299"/>
    </source>
</evidence>
<keyword evidence="2" id="KW-0288">FMN</keyword>
<dbReference type="SUPFAM" id="SSF52218">
    <property type="entry name" value="Flavoproteins"/>
    <property type="match status" value="1"/>
</dbReference>
<dbReference type="PRINTS" id="PR00371">
    <property type="entry name" value="FPNCR"/>
</dbReference>
<dbReference type="RefSeq" id="WP_068379070.1">
    <property type="nucleotide sequence ID" value="NZ_LSNE01000009.1"/>
</dbReference>
<feature type="domain" description="FAD-binding FR-type" evidence="6">
    <location>
        <begin position="221"/>
        <end position="341"/>
    </location>
</feature>
<dbReference type="InterPro" id="IPR001709">
    <property type="entry name" value="Flavoprot_Pyr_Nucl_cyt_Rdtase"/>
</dbReference>
<dbReference type="Gene3D" id="3.40.50.360">
    <property type="match status" value="1"/>
</dbReference>
<dbReference type="GO" id="GO:0005829">
    <property type="term" value="C:cytosol"/>
    <property type="evidence" value="ECO:0007669"/>
    <property type="project" value="TreeGrafter"/>
</dbReference>
<dbReference type="SUPFAM" id="SSF63380">
    <property type="entry name" value="Riboflavin synthase domain-like"/>
    <property type="match status" value="1"/>
</dbReference>
<evidence type="ECO:0000259" key="5">
    <source>
        <dbReference type="PROSITE" id="PS50902"/>
    </source>
</evidence>
<keyword evidence="3" id="KW-0249">Electron transport</keyword>
<dbReference type="Proteomes" id="UP000070299">
    <property type="component" value="Unassembled WGS sequence"/>
</dbReference>
<dbReference type="OrthoDB" id="9816402at2"/>
<dbReference type="CDD" id="cd06200">
    <property type="entry name" value="SiR_like1"/>
    <property type="match status" value="1"/>
</dbReference>
<dbReference type="PRINTS" id="PR00369">
    <property type="entry name" value="FLAVODOXIN"/>
</dbReference>
<evidence type="ECO:0000259" key="6">
    <source>
        <dbReference type="PROSITE" id="PS51384"/>
    </source>
</evidence>
<name>A0A148KN25_9ALTE</name>
<evidence type="ECO:0000256" key="3">
    <source>
        <dbReference type="ARBA" id="ARBA00022982"/>
    </source>
</evidence>
<keyword evidence="1" id="KW-0285">Flavoprotein</keyword>
<dbReference type="PANTHER" id="PTHR19384">
    <property type="entry name" value="NITRIC OXIDE SYNTHASE-RELATED"/>
    <property type="match status" value="1"/>
</dbReference>
<dbReference type="GO" id="GO:0050660">
    <property type="term" value="F:flavin adenine dinucleotide binding"/>
    <property type="evidence" value="ECO:0007669"/>
    <property type="project" value="TreeGrafter"/>
</dbReference>
<dbReference type="InterPro" id="IPR008254">
    <property type="entry name" value="Flavodoxin/NO_synth"/>
</dbReference>
<keyword evidence="8" id="KW-1185">Reference proteome</keyword>
<dbReference type="EC" id="1.6.2.4" evidence="4"/>
<dbReference type="GO" id="GO:0003958">
    <property type="term" value="F:NADPH-hemoprotein reductase activity"/>
    <property type="evidence" value="ECO:0007669"/>
    <property type="project" value="UniProtKB-EC"/>
</dbReference>
<dbReference type="PANTHER" id="PTHR19384:SF17">
    <property type="entry name" value="NADPH--CYTOCHROME P450 REDUCTASE"/>
    <property type="match status" value="1"/>
</dbReference>
<dbReference type="PROSITE" id="PS50902">
    <property type="entry name" value="FLAVODOXIN_LIKE"/>
    <property type="match status" value="1"/>
</dbReference>
<dbReference type="AlphaFoldDB" id="A0A148KN25"/>
<sequence>MSDLERFCLIALVLLSYGLLCTYCIWRNRSSLQALGVKGKVSLTDIAAKPSFLVAYASQTGTAAALAQRSGALFDGQLDYQILPLNKVDNEVLSYTTHALFVVSTYGEGEPPDNGMAFAARYLQGSTGIDLSHLQFSVLALGDKLYQQFCAFGHNLHQGMSQLGAIPLFEPLEACASAGFDSEGLIQEWAQHWRQGVKSPQSTVPVSTLISKPLEQKIAKEEFSNWRLVSRSHLNPGSPGAPVFHVCLAQTTAQPLTWQAGDLIEVAFESSFYQELNTAVKRKYSIASMPQDGVVELIVRQHINDDGSFGIGSGCLTAKAPLNTELSLRLCDNPLFHGIEPERPMILIGSGTGLAGLRAHIKQREQQGARANWLLFGERSPEHDSLFNNEINTWQQSGVLSRVDLAFSRDPDSPAYVQDLLFKYAAELRGWIDDGAAIFVCGNRLGMAHGVDQALQQILDADSYQGLLSFAHYRRDIY</sequence>
<dbReference type="InterPro" id="IPR017938">
    <property type="entry name" value="Riboflavin_synthase-like_b-brl"/>
</dbReference>
<dbReference type="InterPro" id="IPR029039">
    <property type="entry name" value="Flavoprotein-like_sf"/>
</dbReference>
<evidence type="ECO:0000256" key="2">
    <source>
        <dbReference type="ARBA" id="ARBA00022643"/>
    </source>
</evidence>